<feature type="transmembrane region" description="Helical" evidence="7">
    <location>
        <begin position="86"/>
        <end position="105"/>
    </location>
</feature>
<evidence type="ECO:0000259" key="8">
    <source>
        <dbReference type="PROSITE" id="PS50850"/>
    </source>
</evidence>
<feature type="transmembrane region" description="Helical" evidence="7">
    <location>
        <begin position="144"/>
        <end position="167"/>
    </location>
</feature>
<evidence type="ECO:0000256" key="6">
    <source>
        <dbReference type="ARBA" id="ARBA00023136"/>
    </source>
</evidence>
<evidence type="ECO:0000313" key="9">
    <source>
        <dbReference type="EMBL" id="TQN30226.1"/>
    </source>
</evidence>
<feature type="transmembrane region" description="Helical" evidence="7">
    <location>
        <begin position="54"/>
        <end position="74"/>
    </location>
</feature>
<evidence type="ECO:0000256" key="4">
    <source>
        <dbReference type="ARBA" id="ARBA00022692"/>
    </source>
</evidence>
<dbReference type="InterPro" id="IPR011701">
    <property type="entry name" value="MFS"/>
</dbReference>
<name>A0A543NEH7_9ACTN</name>
<dbReference type="InterPro" id="IPR036259">
    <property type="entry name" value="MFS_trans_sf"/>
</dbReference>
<keyword evidence="6 7" id="KW-0472">Membrane</keyword>
<feature type="transmembrane region" description="Helical" evidence="7">
    <location>
        <begin position="275"/>
        <end position="298"/>
    </location>
</feature>
<evidence type="ECO:0000256" key="7">
    <source>
        <dbReference type="SAM" id="Phobius"/>
    </source>
</evidence>
<feature type="transmembrane region" description="Helical" evidence="7">
    <location>
        <begin position="232"/>
        <end position="254"/>
    </location>
</feature>
<dbReference type="EMBL" id="VFQC01000001">
    <property type="protein sequence ID" value="TQN30226.1"/>
    <property type="molecule type" value="Genomic_DNA"/>
</dbReference>
<dbReference type="PROSITE" id="PS50850">
    <property type="entry name" value="MFS"/>
    <property type="match status" value="1"/>
</dbReference>
<keyword evidence="3" id="KW-1003">Cell membrane</keyword>
<dbReference type="InterPro" id="IPR004638">
    <property type="entry name" value="EmrB-like"/>
</dbReference>
<comment type="subcellular location">
    <subcellularLocation>
        <location evidence="1">Cell membrane</location>
        <topology evidence="1">Multi-pass membrane protein</topology>
    </subcellularLocation>
</comment>
<dbReference type="SUPFAM" id="SSF103473">
    <property type="entry name" value="MFS general substrate transporter"/>
    <property type="match status" value="1"/>
</dbReference>
<dbReference type="PANTHER" id="PTHR42718:SF42">
    <property type="entry name" value="EXPORT PROTEIN"/>
    <property type="match status" value="1"/>
</dbReference>
<accession>A0A543NEH7</accession>
<feature type="transmembrane region" description="Helical" evidence="7">
    <location>
        <begin position="337"/>
        <end position="355"/>
    </location>
</feature>
<dbReference type="CDD" id="cd17321">
    <property type="entry name" value="MFS_MMR_MDR_like"/>
    <property type="match status" value="1"/>
</dbReference>
<sequence length="503" mass="51264">MRPEPAADEIVWGTPRARWVLLATVVGSGLAFLDASTVNVALPSISADLGTGVAGLQWVLNAYTLALAALIPLGGSLADRFGRRRVFQIGVVWFAVASLLCGLAPTGEVLAFARGLQGVGGALLTPGSLAILQASFVRRDRARAIGAWSGLSGIASALGPLLGGWLIDVLSWRWIFFTNLPLVAVVLLVTARHVPETRDPRAPREFDAAGVLLVVAGLGSLSWSMISAGGQGFGAAELGLAGAGVAALAVFVAVEARSSSPMLPLWLFSNRQFTAANVVTLAVYAALAGMMFLLVLYLQRVAGYSALAAGAALLPITALMLAFSARAGHLAERIGPRWPMTVGPLVMSAGMLLLLRTGPSGAYLTTVLPAVLVFGAGLATTVAPLTATVLAGVPERHSGLASAVNNALSRGAGLVAVAVLPLVSGISGAAYRDPALFTAGFHTAMAVCAAATAAGGVLAALLVRNRLDGDTAAACPASGVDRHHHCAVDGPPIESDHAEAPDR</sequence>
<protein>
    <submittedName>
        <fullName evidence="9">EmrB/QacA subfamily drug resistance transporter</fullName>
    </submittedName>
</protein>
<keyword evidence="2" id="KW-0813">Transport</keyword>
<dbReference type="InterPro" id="IPR020846">
    <property type="entry name" value="MFS_dom"/>
</dbReference>
<feature type="transmembrane region" description="Helical" evidence="7">
    <location>
        <begin position="304"/>
        <end position="325"/>
    </location>
</feature>
<keyword evidence="4 7" id="KW-0812">Transmembrane</keyword>
<keyword evidence="10" id="KW-1185">Reference proteome</keyword>
<dbReference type="Proteomes" id="UP000317422">
    <property type="component" value="Unassembled WGS sequence"/>
</dbReference>
<dbReference type="OrthoDB" id="7375466at2"/>
<feature type="transmembrane region" description="Helical" evidence="7">
    <location>
        <begin position="367"/>
        <end position="391"/>
    </location>
</feature>
<feature type="transmembrane region" description="Helical" evidence="7">
    <location>
        <begin position="20"/>
        <end position="42"/>
    </location>
</feature>
<feature type="transmembrane region" description="Helical" evidence="7">
    <location>
        <begin position="412"/>
        <end position="431"/>
    </location>
</feature>
<feature type="transmembrane region" description="Helical" evidence="7">
    <location>
        <begin position="443"/>
        <end position="463"/>
    </location>
</feature>
<keyword evidence="5 7" id="KW-1133">Transmembrane helix</keyword>
<proteinExistence type="predicted"/>
<dbReference type="PRINTS" id="PR01036">
    <property type="entry name" value="TCRTETB"/>
</dbReference>
<dbReference type="Gene3D" id="1.20.1250.20">
    <property type="entry name" value="MFS general substrate transporter like domains"/>
    <property type="match status" value="1"/>
</dbReference>
<dbReference type="Pfam" id="PF07690">
    <property type="entry name" value="MFS_1"/>
    <property type="match status" value="1"/>
</dbReference>
<feature type="transmembrane region" description="Helical" evidence="7">
    <location>
        <begin position="111"/>
        <end position="132"/>
    </location>
</feature>
<dbReference type="Gene3D" id="1.20.1720.10">
    <property type="entry name" value="Multidrug resistance protein D"/>
    <property type="match status" value="1"/>
</dbReference>
<dbReference type="GO" id="GO:0005886">
    <property type="term" value="C:plasma membrane"/>
    <property type="evidence" value="ECO:0007669"/>
    <property type="project" value="UniProtKB-SubCell"/>
</dbReference>
<feature type="domain" description="Major facilitator superfamily (MFS) profile" evidence="8">
    <location>
        <begin position="20"/>
        <end position="467"/>
    </location>
</feature>
<dbReference type="GO" id="GO:0022857">
    <property type="term" value="F:transmembrane transporter activity"/>
    <property type="evidence" value="ECO:0007669"/>
    <property type="project" value="InterPro"/>
</dbReference>
<dbReference type="RefSeq" id="WP_141921500.1">
    <property type="nucleotide sequence ID" value="NZ_VFQC01000001.1"/>
</dbReference>
<feature type="transmembrane region" description="Helical" evidence="7">
    <location>
        <begin position="206"/>
        <end position="226"/>
    </location>
</feature>
<dbReference type="NCBIfam" id="TIGR00711">
    <property type="entry name" value="efflux_EmrB"/>
    <property type="match status" value="1"/>
</dbReference>
<feature type="transmembrane region" description="Helical" evidence="7">
    <location>
        <begin position="173"/>
        <end position="194"/>
    </location>
</feature>
<evidence type="ECO:0000256" key="5">
    <source>
        <dbReference type="ARBA" id="ARBA00022989"/>
    </source>
</evidence>
<dbReference type="PANTHER" id="PTHR42718">
    <property type="entry name" value="MAJOR FACILITATOR SUPERFAMILY MULTIDRUG TRANSPORTER MFSC"/>
    <property type="match status" value="1"/>
</dbReference>
<evidence type="ECO:0000256" key="1">
    <source>
        <dbReference type="ARBA" id="ARBA00004651"/>
    </source>
</evidence>
<reference evidence="9 10" key="1">
    <citation type="submission" date="2019-06" db="EMBL/GenBank/DDBJ databases">
        <title>Sequencing the genomes of 1000 actinobacteria strains.</title>
        <authorList>
            <person name="Klenk H.-P."/>
        </authorList>
    </citation>
    <scope>NUCLEOTIDE SEQUENCE [LARGE SCALE GENOMIC DNA]</scope>
    <source>
        <strain evidence="9 10">DSM 45015</strain>
    </source>
</reference>
<evidence type="ECO:0000256" key="2">
    <source>
        <dbReference type="ARBA" id="ARBA00022448"/>
    </source>
</evidence>
<dbReference type="AlphaFoldDB" id="A0A543NEH7"/>
<comment type="caution">
    <text evidence="9">The sequence shown here is derived from an EMBL/GenBank/DDBJ whole genome shotgun (WGS) entry which is preliminary data.</text>
</comment>
<gene>
    <name evidence="9" type="ORF">FHX37_0087</name>
</gene>
<organism evidence="9 10">
    <name type="scientific">Haloactinospora alba</name>
    <dbReference type="NCBI Taxonomy" id="405555"/>
    <lineage>
        <taxon>Bacteria</taxon>
        <taxon>Bacillati</taxon>
        <taxon>Actinomycetota</taxon>
        <taxon>Actinomycetes</taxon>
        <taxon>Streptosporangiales</taxon>
        <taxon>Nocardiopsidaceae</taxon>
        <taxon>Haloactinospora</taxon>
    </lineage>
</organism>
<evidence type="ECO:0000313" key="10">
    <source>
        <dbReference type="Proteomes" id="UP000317422"/>
    </source>
</evidence>
<evidence type="ECO:0000256" key="3">
    <source>
        <dbReference type="ARBA" id="ARBA00022475"/>
    </source>
</evidence>